<dbReference type="GO" id="GO:0032259">
    <property type="term" value="P:methylation"/>
    <property type="evidence" value="ECO:0007669"/>
    <property type="project" value="UniProtKB-KW"/>
</dbReference>
<keyword evidence="2" id="KW-1185">Reference proteome</keyword>
<dbReference type="InterPro" id="IPR029063">
    <property type="entry name" value="SAM-dependent_MTases_sf"/>
</dbReference>
<dbReference type="CDD" id="cd02440">
    <property type="entry name" value="AdoMet_MTases"/>
    <property type="match status" value="1"/>
</dbReference>
<dbReference type="Proteomes" id="UP000186795">
    <property type="component" value="Unassembled WGS sequence"/>
</dbReference>
<dbReference type="GO" id="GO:0008168">
    <property type="term" value="F:methyltransferase activity"/>
    <property type="evidence" value="ECO:0007669"/>
    <property type="project" value="UniProtKB-KW"/>
</dbReference>
<dbReference type="SUPFAM" id="SSF53335">
    <property type="entry name" value="S-adenosyl-L-methionine-dependent methyltransferases"/>
    <property type="match status" value="1"/>
</dbReference>
<reference evidence="2" key="1">
    <citation type="submission" date="2017-01" db="EMBL/GenBank/DDBJ databases">
        <authorList>
            <person name="Varghese N."/>
            <person name="Submissions S."/>
        </authorList>
    </citation>
    <scope>NUCLEOTIDE SEQUENCE [LARGE SCALE GENOMIC DNA]</scope>
    <source>
        <strain evidence="2">DSM 45196</strain>
    </source>
</reference>
<dbReference type="RefSeq" id="WP_076526217.1">
    <property type="nucleotide sequence ID" value="NZ_CP048103.1"/>
</dbReference>
<organism evidence="1 2">
    <name type="scientific">Kroppenstedtia eburnea</name>
    <dbReference type="NCBI Taxonomy" id="714067"/>
    <lineage>
        <taxon>Bacteria</taxon>
        <taxon>Bacillati</taxon>
        <taxon>Bacillota</taxon>
        <taxon>Bacilli</taxon>
        <taxon>Bacillales</taxon>
        <taxon>Thermoactinomycetaceae</taxon>
        <taxon>Kroppenstedtia</taxon>
    </lineage>
</organism>
<evidence type="ECO:0000313" key="2">
    <source>
        <dbReference type="Proteomes" id="UP000186795"/>
    </source>
</evidence>
<accession>A0A1N7PMZ5</accession>
<protein>
    <submittedName>
        <fullName evidence="1">Phospholipid N-methyltransferase</fullName>
    </submittedName>
</protein>
<keyword evidence="1" id="KW-0489">Methyltransferase</keyword>
<dbReference type="Gene3D" id="3.40.50.150">
    <property type="entry name" value="Vaccinia Virus protein VP39"/>
    <property type="match status" value="1"/>
</dbReference>
<sequence length="188" mass="21575">MNSFADRRKFLLRFFRSPLRIGSVTPSSRRLVRAMLEPVSWNEVRTAVELGAGTGVVTRELRRRLRPDATAFIFENDPVLQTELRRDYPEFQHVAEAALMGAAMETRGRAGADVILSSLPFANFPEEVRGSILDQVRDGLTKDGVFTAYQYTPQMKKLLGERFRDVKIRFVPWNLPPAFIYICREPIR</sequence>
<dbReference type="EMBL" id="FTOD01000013">
    <property type="protein sequence ID" value="SIT12024.1"/>
    <property type="molecule type" value="Genomic_DNA"/>
</dbReference>
<keyword evidence="1" id="KW-0808">Transferase</keyword>
<proteinExistence type="predicted"/>
<dbReference type="OrthoDB" id="9805585at2"/>
<gene>
    <name evidence="1" type="ORF">SAMN05421790_11374</name>
</gene>
<name>A0A1N7PMZ5_9BACL</name>
<dbReference type="AlphaFoldDB" id="A0A1N7PMZ5"/>
<evidence type="ECO:0000313" key="1">
    <source>
        <dbReference type="EMBL" id="SIT12024.1"/>
    </source>
</evidence>